<dbReference type="AlphaFoldDB" id="A0A8S9QBC9"/>
<evidence type="ECO:0000313" key="2">
    <source>
        <dbReference type="Proteomes" id="UP000712600"/>
    </source>
</evidence>
<dbReference type="EMBL" id="QGKX02001290">
    <property type="protein sequence ID" value="KAF3536982.1"/>
    <property type="molecule type" value="Genomic_DNA"/>
</dbReference>
<evidence type="ECO:0000313" key="1">
    <source>
        <dbReference type="EMBL" id="KAF3536982.1"/>
    </source>
</evidence>
<accession>A0A8S9QBC9</accession>
<reference evidence="1" key="1">
    <citation type="submission" date="2019-12" db="EMBL/GenBank/DDBJ databases">
        <title>Genome sequencing and annotation of Brassica cretica.</title>
        <authorList>
            <person name="Studholme D.J."/>
            <person name="Sarris P."/>
        </authorList>
    </citation>
    <scope>NUCLEOTIDE SEQUENCE</scope>
    <source>
        <strain evidence="1">PFS-109/04</strain>
        <tissue evidence="1">Leaf</tissue>
    </source>
</reference>
<protein>
    <submittedName>
        <fullName evidence="1">Uncharacterized protein</fullName>
    </submittedName>
</protein>
<dbReference type="Proteomes" id="UP000712600">
    <property type="component" value="Unassembled WGS sequence"/>
</dbReference>
<organism evidence="1 2">
    <name type="scientific">Brassica cretica</name>
    <name type="common">Mustard</name>
    <dbReference type="NCBI Taxonomy" id="69181"/>
    <lineage>
        <taxon>Eukaryota</taxon>
        <taxon>Viridiplantae</taxon>
        <taxon>Streptophyta</taxon>
        <taxon>Embryophyta</taxon>
        <taxon>Tracheophyta</taxon>
        <taxon>Spermatophyta</taxon>
        <taxon>Magnoliopsida</taxon>
        <taxon>eudicotyledons</taxon>
        <taxon>Gunneridae</taxon>
        <taxon>Pentapetalae</taxon>
        <taxon>rosids</taxon>
        <taxon>malvids</taxon>
        <taxon>Brassicales</taxon>
        <taxon>Brassicaceae</taxon>
        <taxon>Brassiceae</taxon>
        <taxon>Brassica</taxon>
    </lineage>
</organism>
<gene>
    <name evidence="1" type="ORF">F2Q69_00020818</name>
</gene>
<comment type="caution">
    <text evidence="1">The sequence shown here is derived from an EMBL/GenBank/DDBJ whole genome shotgun (WGS) entry which is preliminary data.</text>
</comment>
<proteinExistence type="predicted"/>
<name>A0A8S9QBC9_BRACR</name>
<sequence>MPSSACNLIAFFSSYSVSTNSISTLLLQLHSQNSSLLQNQNHNPWVCLGDPGVFVDLEAFVEDKTHHLSWRSNHYRRLSVSSQGTINLDDPPTKRHVGVKAAKGGRSKRGMEDDKSLSAFHTMWSLKEKDLAGKEKLSKMGLLDRLIAKTEPLSEEEEALKKKLIREMLAN</sequence>